<evidence type="ECO:0000256" key="1">
    <source>
        <dbReference type="SAM" id="SignalP"/>
    </source>
</evidence>
<accession>A0A5B7J5D4</accession>
<evidence type="ECO:0000313" key="2">
    <source>
        <dbReference type="EMBL" id="MPC88707.1"/>
    </source>
</evidence>
<organism evidence="2 3">
    <name type="scientific">Portunus trituberculatus</name>
    <name type="common">Swimming crab</name>
    <name type="synonym">Neptunus trituberculatus</name>
    <dbReference type="NCBI Taxonomy" id="210409"/>
    <lineage>
        <taxon>Eukaryota</taxon>
        <taxon>Metazoa</taxon>
        <taxon>Ecdysozoa</taxon>
        <taxon>Arthropoda</taxon>
        <taxon>Crustacea</taxon>
        <taxon>Multicrustacea</taxon>
        <taxon>Malacostraca</taxon>
        <taxon>Eumalacostraca</taxon>
        <taxon>Eucarida</taxon>
        <taxon>Decapoda</taxon>
        <taxon>Pleocyemata</taxon>
        <taxon>Brachyura</taxon>
        <taxon>Eubrachyura</taxon>
        <taxon>Portunoidea</taxon>
        <taxon>Portunidae</taxon>
        <taxon>Portuninae</taxon>
        <taxon>Portunus</taxon>
    </lineage>
</organism>
<evidence type="ECO:0000313" key="3">
    <source>
        <dbReference type="Proteomes" id="UP000324222"/>
    </source>
</evidence>
<proteinExistence type="predicted"/>
<keyword evidence="3" id="KW-1185">Reference proteome</keyword>
<dbReference type="Proteomes" id="UP000324222">
    <property type="component" value="Unassembled WGS sequence"/>
</dbReference>
<keyword evidence="1" id="KW-0732">Signal</keyword>
<dbReference type="AlphaFoldDB" id="A0A5B7J5D4"/>
<name>A0A5B7J5D4_PORTR</name>
<dbReference type="EMBL" id="VSRR010078670">
    <property type="protein sequence ID" value="MPC88707.1"/>
    <property type="molecule type" value="Genomic_DNA"/>
</dbReference>
<feature type="signal peptide" evidence="1">
    <location>
        <begin position="1"/>
        <end position="21"/>
    </location>
</feature>
<gene>
    <name evidence="2" type="ORF">E2C01_083626</name>
</gene>
<comment type="caution">
    <text evidence="2">The sequence shown here is derived from an EMBL/GenBank/DDBJ whole genome shotgun (WGS) entry which is preliminary data.</text>
</comment>
<sequence length="54" mass="5785">MVVRVVVGMMGVLLVLQVGEQRGGAWIHESSRVGCPRMEGPQRGGAQGTLQLPR</sequence>
<protein>
    <submittedName>
        <fullName evidence="2">Uncharacterized protein</fullName>
    </submittedName>
</protein>
<reference evidence="2 3" key="1">
    <citation type="submission" date="2019-05" db="EMBL/GenBank/DDBJ databases">
        <title>Another draft genome of Portunus trituberculatus and its Hox gene families provides insights of decapod evolution.</title>
        <authorList>
            <person name="Jeong J.-H."/>
            <person name="Song I."/>
            <person name="Kim S."/>
            <person name="Choi T."/>
            <person name="Kim D."/>
            <person name="Ryu S."/>
            <person name="Kim W."/>
        </authorList>
    </citation>
    <scope>NUCLEOTIDE SEQUENCE [LARGE SCALE GENOMIC DNA]</scope>
    <source>
        <tissue evidence="2">Muscle</tissue>
    </source>
</reference>
<feature type="chain" id="PRO_5022719082" evidence="1">
    <location>
        <begin position="22"/>
        <end position="54"/>
    </location>
</feature>